<dbReference type="SUPFAM" id="SSF50447">
    <property type="entry name" value="Translation proteins"/>
    <property type="match status" value="1"/>
</dbReference>
<dbReference type="Pfam" id="PF00009">
    <property type="entry name" value="GTP_EFTU"/>
    <property type="match status" value="1"/>
</dbReference>
<dbReference type="GO" id="GO:0003924">
    <property type="term" value="F:GTPase activity"/>
    <property type="evidence" value="ECO:0007669"/>
    <property type="project" value="InterPro"/>
</dbReference>
<comment type="caution">
    <text evidence="10">The sequence shown here is derived from an EMBL/GenBank/DDBJ whole genome shotgun (WGS) entry which is preliminary data.</text>
</comment>
<evidence type="ECO:0000256" key="3">
    <source>
        <dbReference type="ARBA" id="ARBA00022490"/>
    </source>
</evidence>
<dbReference type="InterPro" id="IPR057335">
    <property type="entry name" value="Beta-barrel_SelB"/>
</dbReference>
<evidence type="ECO:0000313" key="10">
    <source>
        <dbReference type="EMBL" id="PKR83297.1"/>
    </source>
</evidence>
<evidence type="ECO:0000256" key="6">
    <source>
        <dbReference type="ARBA" id="ARBA00023134"/>
    </source>
</evidence>
<evidence type="ECO:0000256" key="7">
    <source>
        <dbReference type="ARBA" id="ARBA00025526"/>
    </source>
</evidence>
<dbReference type="InterPro" id="IPR036388">
    <property type="entry name" value="WH-like_DNA-bd_sf"/>
</dbReference>
<dbReference type="PANTHER" id="PTHR43721">
    <property type="entry name" value="ELONGATION FACTOR TU-RELATED"/>
    <property type="match status" value="1"/>
</dbReference>
<dbReference type="PANTHER" id="PTHR43721:SF22">
    <property type="entry name" value="ELONGATION FACTOR TU, MITOCHONDRIAL"/>
    <property type="match status" value="1"/>
</dbReference>
<dbReference type="RefSeq" id="WP_101355992.1">
    <property type="nucleotide sequence ID" value="NZ_PIQO01000020.1"/>
</dbReference>
<dbReference type="Pfam" id="PF25461">
    <property type="entry name" value="Beta-barrel_SelB"/>
    <property type="match status" value="1"/>
</dbReference>
<dbReference type="InterPro" id="IPR027417">
    <property type="entry name" value="P-loop_NTPase"/>
</dbReference>
<dbReference type="GO" id="GO:0001514">
    <property type="term" value="P:selenocysteine incorporation"/>
    <property type="evidence" value="ECO:0007669"/>
    <property type="project" value="InterPro"/>
</dbReference>
<dbReference type="AlphaFoldDB" id="A0A2N3LFG1"/>
<dbReference type="PRINTS" id="PR00315">
    <property type="entry name" value="ELONGATNFCT"/>
</dbReference>
<dbReference type="InterPro" id="IPR036390">
    <property type="entry name" value="WH_DNA-bd_sf"/>
</dbReference>
<comment type="function">
    <text evidence="7">Translation factor necessary for the incorporation of selenocysteine into proteins. It probably replaces EF-Tu for the insertion of selenocysteine directed by the UGA codon. SelB binds GTP and GDP.</text>
</comment>
<comment type="subcellular location">
    <subcellularLocation>
        <location evidence="1">Cytoplasm</location>
    </subcellularLocation>
</comment>
<keyword evidence="5" id="KW-0648">Protein biosynthesis</keyword>
<proteinExistence type="predicted"/>
<sequence>MNKRYFTVGMAGHIDHGKTALTKVLTNVDTDRLKEEKERQISIEPGFAPLFEDDQLQISIIDVPGHERFIRQMIAGVAGIDFVVLVIAADEGVMPQTLEHAEILSFLNIKDGLIALTKVDRADEELLSLVEEEIRDNLKGTIFENVPILPVSSVTGEGCAFLKSSIVEKLLLLPERHHYGHFRLPIDQVFSIKGQGTIVRGTIYEGSVTEGDKLSILPNNMNVKVRQIQVHHEQVKNAYAGQRTALNITGVPLQMVKRGDTIVSPDFLNTTDIMDVSIRVVGKLKFPIKQRMPIKCYIGTTEVMGKIVFFDRNEVALEKEEILCQLRLDAPIVAKRGDRFIIRRPSPHETIGGGWIVDPNGKRYKFGEETIALLQRKKTGSFSERFLSLLEEKKALQKDVLLTDMSISQEELKKEIQHQEWIVFNDFITHRKIIKELFQDINRYLTDFHHLYPLRTGLTKAELIQSLKRKYPQHLIEFGLKQGVEHENWEYKGPYIFQKDFNPYLPEKWINPVKSLLATLKKDTWKVDNFSLYLERVGIDTKISQEITQYLVENGSIIPLTESIYWHKDIFWSYADDLKSKTNPSFDMQEAKAILGFSRKYLVPFLETLDKFKITLRKDNDRRWNE</sequence>
<organism evidence="10 11">
    <name type="scientific">Heyndrickxia camelliae</name>
    <dbReference type="NCBI Taxonomy" id="1707093"/>
    <lineage>
        <taxon>Bacteria</taxon>
        <taxon>Bacillati</taxon>
        <taxon>Bacillota</taxon>
        <taxon>Bacilli</taxon>
        <taxon>Bacillales</taxon>
        <taxon>Bacillaceae</taxon>
        <taxon>Heyndrickxia</taxon>
    </lineage>
</organism>
<dbReference type="GO" id="GO:0003723">
    <property type="term" value="F:RNA binding"/>
    <property type="evidence" value="ECO:0007669"/>
    <property type="project" value="InterPro"/>
</dbReference>
<dbReference type="Gene3D" id="3.40.50.300">
    <property type="entry name" value="P-loop containing nucleotide triphosphate hydrolases"/>
    <property type="match status" value="1"/>
</dbReference>
<dbReference type="GO" id="GO:0005829">
    <property type="term" value="C:cytosol"/>
    <property type="evidence" value="ECO:0007669"/>
    <property type="project" value="TreeGrafter"/>
</dbReference>
<accession>A0A2N3LFG1</accession>
<dbReference type="Gene3D" id="1.10.10.10">
    <property type="entry name" value="Winged helix-like DNA-binding domain superfamily/Winged helix DNA-binding domain"/>
    <property type="match status" value="1"/>
</dbReference>
<evidence type="ECO:0000256" key="5">
    <source>
        <dbReference type="ARBA" id="ARBA00022917"/>
    </source>
</evidence>
<dbReference type="CDD" id="cd04171">
    <property type="entry name" value="SelB"/>
    <property type="match status" value="1"/>
</dbReference>
<dbReference type="Gene3D" id="1.10.10.2770">
    <property type="match status" value="1"/>
</dbReference>
<evidence type="ECO:0000259" key="9">
    <source>
        <dbReference type="PROSITE" id="PS51722"/>
    </source>
</evidence>
<keyword evidence="3" id="KW-0963">Cytoplasm</keyword>
<evidence type="ECO:0000256" key="2">
    <source>
        <dbReference type="ARBA" id="ARBA00015953"/>
    </source>
</evidence>
<dbReference type="GO" id="GO:0003746">
    <property type="term" value="F:translation elongation factor activity"/>
    <property type="evidence" value="ECO:0007669"/>
    <property type="project" value="UniProtKB-KW"/>
</dbReference>
<dbReference type="Pfam" id="PF09107">
    <property type="entry name" value="WHD_3rd_SelB"/>
    <property type="match status" value="1"/>
</dbReference>
<evidence type="ECO:0000256" key="1">
    <source>
        <dbReference type="ARBA" id="ARBA00004496"/>
    </source>
</evidence>
<dbReference type="SUPFAM" id="SSF50465">
    <property type="entry name" value="EF-Tu/eEF-1alpha/eIF2-gamma C-terminal domain"/>
    <property type="match status" value="1"/>
</dbReference>
<evidence type="ECO:0000256" key="8">
    <source>
        <dbReference type="ARBA" id="ARBA00031615"/>
    </source>
</evidence>
<dbReference type="SUPFAM" id="SSF52540">
    <property type="entry name" value="P-loop containing nucleoside triphosphate hydrolases"/>
    <property type="match status" value="1"/>
</dbReference>
<dbReference type="Proteomes" id="UP000233440">
    <property type="component" value="Unassembled WGS sequence"/>
</dbReference>
<dbReference type="InterPro" id="IPR015191">
    <property type="entry name" value="SelB_WHD4"/>
</dbReference>
<keyword evidence="11" id="KW-1185">Reference proteome</keyword>
<dbReference type="InterPro" id="IPR004535">
    <property type="entry name" value="Transl_elong_SelB"/>
</dbReference>
<name>A0A2N3LFG1_9BACI</name>
<dbReference type="InterPro" id="IPR050055">
    <property type="entry name" value="EF-Tu_GTPase"/>
</dbReference>
<dbReference type="PROSITE" id="PS51722">
    <property type="entry name" value="G_TR_2"/>
    <property type="match status" value="1"/>
</dbReference>
<dbReference type="InterPro" id="IPR000795">
    <property type="entry name" value="T_Tr_GTP-bd_dom"/>
</dbReference>
<dbReference type="GO" id="GO:0005525">
    <property type="term" value="F:GTP binding"/>
    <property type="evidence" value="ECO:0007669"/>
    <property type="project" value="UniProtKB-KW"/>
</dbReference>
<dbReference type="NCBIfam" id="TIGR00231">
    <property type="entry name" value="small_GTP"/>
    <property type="match status" value="1"/>
</dbReference>
<dbReference type="InterPro" id="IPR005225">
    <property type="entry name" value="Small_GTP-bd"/>
</dbReference>
<dbReference type="CDD" id="cd03696">
    <property type="entry name" value="SelB_II"/>
    <property type="match status" value="1"/>
</dbReference>
<feature type="domain" description="Tr-type G" evidence="9">
    <location>
        <begin position="3"/>
        <end position="175"/>
    </location>
</feature>
<reference evidence="10 11" key="1">
    <citation type="submission" date="2017-11" db="EMBL/GenBank/DDBJ databases">
        <title>Bacillus camelliae sp. nov., isolated from pu'er tea.</title>
        <authorList>
            <person name="Niu L."/>
        </authorList>
    </citation>
    <scope>NUCLEOTIDE SEQUENCE [LARGE SCALE GENOMIC DNA]</scope>
    <source>
        <strain evidence="10 11">7578-1</strain>
    </source>
</reference>
<keyword evidence="4" id="KW-0547">Nucleotide-binding</keyword>
<dbReference type="Gene3D" id="2.40.30.10">
    <property type="entry name" value="Translation factors"/>
    <property type="match status" value="1"/>
</dbReference>
<dbReference type="NCBIfam" id="TIGR00475">
    <property type="entry name" value="selB"/>
    <property type="match status" value="1"/>
</dbReference>
<dbReference type="SUPFAM" id="SSF46785">
    <property type="entry name" value="Winged helix' DNA-binding domain"/>
    <property type="match status" value="2"/>
</dbReference>
<dbReference type="InterPro" id="IPR004161">
    <property type="entry name" value="EFTu-like_2"/>
</dbReference>
<dbReference type="OrthoDB" id="9804504at2"/>
<dbReference type="InterPro" id="IPR009001">
    <property type="entry name" value="Transl_elong_EF1A/Init_IF2_C"/>
</dbReference>
<dbReference type="InterPro" id="IPR009000">
    <property type="entry name" value="Transl_B-barrel_sf"/>
</dbReference>
<keyword evidence="10" id="KW-0251">Elongation factor</keyword>
<dbReference type="Pfam" id="PF03144">
    <property type="entry name" value="GTP_EFTU_D2"/>
    <property type="match status" value="1"/>
</dbReference>
<gene>
    <name evidence="10" type="primary">selB</name>
    <name evidence="10" type="ORF">CWO92_20065</name>
</gene>
<protein>
    <recommendedName>
        <fullName evidence="2">Selenocysteine-specific elongation factor</fullName>
    </recommendedName>
    <alternativeName>
        <fullName evidence="8">SelB translation factor</fullName>
    </alternativeName>
</protein>
<dbReference type="EMBL" id="PIQO01000020">
    <property type="protein sequence ID" value="PKR83297.1"/>
    <property type="molecule type" value="Genomic_DNA"/>
</dbReference>
<dbReference type="CDD" id="cd15491">
    <property type="entry name" value="selB_III"/>
    <property type="match status" value="1"/>
</dbReference>
<keyword evidence="6" id="KW-0342">GTP-binding</keyword>
<evidence type="ECO:0000313" key="11">
    <source>
        <dbReference type="Proteomes" id="UP000233440"/>
    </source>
</evidence>
<evidence type="ECO:0000256" key="4">
    <source>
        <dbReference type="ARBA" id="ARBA00022741"/>
    </source>
</evidence>